<dbReference type="STRING" id="406327.Mevan_1309"/>
<dbReference type="GO" id="GO:0003723">
    <property type="term" value="F:RNA binding"/>
    <property type="evidence" value="ECO:0007669"/>
    <property type="project" value="TreeGrafter"/>
</dbReference>
<evidence type="ECO:0000256" key="2">
    <source>
        <dbReference type="ARBA" id="ARBA00022980"/>
    </source>
</evidence>
<dbReference type="InterPro" id="IPR024794">
    <property type="entry name" value="Rbsml_eL15_core_dom_sf"/>
</dbReference>
<dbReference type="Pfam" id="PF00827">
    <property type="entry name" value="Ribosomal_L15e"/>
    <property type="match status" value="1"/>
</dbReference>
<feature type="region of interest" description="Disordered" evidence="6">
    <location>
        <begin position="176"/>
        <end position="219"/>
    </location>
</feature>
<keyword evidence="3 5" id="KW-0687">Ribonucleoprotein</keyword>
<dbReference type="SMART" id="SM01384">
    <property type="entry name" value="Ribosomal_L15e"/>
    <property type="match status" value="1"/>
</dbReference>
<dbReference type="InterPro" id="IPR000439">
    <property type="entry name" value="Ribosomal_eL15"/>
</dbReference>
<organism evidence="7 8">
    <name type="scientific">Methanococcus vannielii (strain ATCC 35089 / DSM 1224 / JCM 13029 / OCM 148 / SB)</name>
    <dbReference type="NCBI Taxonomy" id="406327"/>
    <lineage>
        <taxon>Archaea</taxon>
        <taxon>Methanobacteriati</taxon>
        <taxon>Methanobacteriota</taxon>
        <taxon>Methanomada group</taxon>
        <taxon>Methanococci</taxon>
        <taxon>Methanococcales</taxon>
        <taxon>Methanococcaceae</taxon>
        <taxon>Methanococcus</taxon>
    </lineage>
</organism>
<accession>A6URT4</accession>
<dbReference type="AlphaFoldDB" id="A6URT4"/>
<dbReference type="KEGG" id="mvn:Mevan_1309"/>
<dbReference type="GO" id="GO:0002181">
    <property type="term" value="P:cytoplasmic translation"/>
    <property type="evidence" value="ECO:0007669"/>
    <property type="project" value="TreeGrafter"/>
</dbReference>
<evidence type="ECO:0000256" key="4">
    <source>
        <dbReference type="ARBA" id="ARBA00035214"/>
    </source>
</evidence>
<dbReference type="PANTHER" id="PTHR11847">
    <property type="entry name" value="RIBOSOMAL PROTEIN L15"/>
    <property type="match status" value="1"/>
</dbReference>
<evidence type="ECO:0000313" key="8">
    <source>
        <dbReference type="Proteomes" id="UP000001107"/>
    </source>
</evidence>
<dbReference type="SUPFAM" id="SSF54189">
    <property type="entry name" value="Ribosomal proteins S24e, L23 and L15e"/>
    <property type="match status" value="1"/>
</dbReference>
<name>A6URT4_METVS</name>
<dbReference type="EMBL" id="CP000742">
    <property type="protein sequence ID" value="ABR55206.1"/>
    <property type="molecule type" value="Genomic_DNA"/>
</dbReference>
<dbReference type="Gene3D" id="3.40.1120.10">
    <property type="entry name" value="Ribosomal protein l15e"/>
    <property type="match status" value="1"/>
</dbReference>
<gene>
    <name evidence="5" type="primary">rpl15e</name>
    <name evidence="7" type="ordered locus">Mevan_1309</name>
</gene>
<dbReference type="NCBIfam" id="NF003269">
    <property type="entry name" value="PRK04243.1"/>
    <property type="match status" value="1"/>
</dbReference>
<dbReference type="FunFam" id="3.40.1120.10:FF:000002">
    <property type="entry name" value="50S ribosomal protein L15e"/>
    <property type="match status" value="1"/>
</dbReference>
<dbReference type="InterPro" id="IPR020925">
    <property type="entry name" value="Ribosomal_eL15_CS"/>
</dbReference>
<dbReference type="eggNOG" id="arCOG04209">
    <property type="taxonomic scope" value="Archaea"/>
</dbReference>
<evidence type="ECO:0000313" key="7">
    <source>
        <dbReference type="EMBL" id="ABR55206.1"/>
    </source>
</evidence>
<comment type="similarity">
    <text evidence="1 5">Belongs to the eukaryotic ribosomal protein eL15 family.</text>
</comment>
<dbReference type="GO" id="GO:0003735">
    <property type="term" value="F:structural constituent of ribosome"/>
    <property type="evidence" value="ECO:0007669"/>
    <property type="project" value="InterPro"/>
</dbReference>
<keyword evidence="8" id="KW-1185">Reference proteome</keyword>
<sequence>MYSRRACSDLAEPINSKDKQNLSDNMSMYTYVKEAWKVPANSYVKELLWARMQTWRKEPSVVRIERPTRIDRARNLGYKAKQGVVVVRVSVRRGGLRKPRPQHSKKPSTLGVNKITMAKSIQRIAEERAAKKYPNMEALNSYWVGQDGKQKWYEVILIDPCHPSIKNDKTYAWLSNGNQKGRANRGLTSAGKKGRGLMYKGKGAEKARPSVRANGKKTK</sequence>
<dbReference type="PANTHER" id="PTHR11847:SF4">
    <property type="entry name" value="LARGE RIBOSOMAL SUBUNIT PROTEIN EL15"/>
    <property type="match status" value="1"/>
</dbReference>
<evidence type="ECO:0000256" key="6">
    <source>
        <dbReference type="SAM" id="MobiDB-lite"/>
    </source>
</evidence>
<dbReference type="Proteomes" id="UP000001107">
    <property type="component" value="Chromosome"/>
</dbReference>
<evidence type="ECO:0000256" key="1">
    <source>
        <dbReference type="ARBA" id="ARBA00006857"/>
    </source>
</evidence>
<evidence type="ECO:0000256" key="5">
    <source>
        <dbReference type="HAMAP-Rule" id="MF_00256"/>
    </source>
</evidence>
<dbReference type="InterPro" id="IPR020926">
    <property type="entry name" value="Ribosomal_eL15_arc"/>
</dbReference>
<dbReference type="HAMAP" id="MF_00256">
    <property type="entry name" value="Ribosomal_eL15"/>
    <property type="match status" value="1"/>
</dbReference>
<protein>
    <recommendedName>
        <fullName evidence="4 5">Large ribosomal subunit protein eL15</fullName>
    </recommendedName>
</protein>
<reference evidence="7" key="1">
    <citation type="submission" date="2007-06" db="EMBL/GenBank/DDBJ databases">
        <title>Complete sequence of Methanococcus vannielii SB.</title>
        <authorList>
            <consortium name="US DOE Joint Genome Institute"/>
            <person name="Copeland A."/>
            <person name="Lucas S."/>
            <person name="Lapidus A."/>
            <person name="Barry K."/>
            <person name="Glavina del Rio T."/>
            <person name="Dalin E."/>
            <person name="Tice H."/>
            <person name="Pitluck S."/>
            <person name="Chain P."/>
            <person name="Malfatti S."/>
            <person name="Shin M."/>
            <person name="Vergez L."/>
            <person name="Schmutz J."/>
            <person name="Larimer F."/>
            <person name="Land M."/>
            <person name="Hauser L."/>
            <person name="Kyrpides N."/>
            <person name="Anderson I."/>
            <person name="Sieprawska-Lupa M."/>
            <person name="Whitman W.B."/>
            <person name="Richardson P."/>
        </authorList>
    </citation>
    <scope>NUCLEOTIDE SEQUENCE [LARGE SCALE GENOMIC DNA]</scope>
    <source>
        <strain evidence="7">SB</strain>
    </source>
</reference>
<dbReference type="InterPro" id="IPR012678">
    <property type="entry name" value="Ribosomal_uL23/eL15/eS24_sf"/>
</dbReference>
<dbReference type="HOGENOM" id="CLU_080796_1_0_2"/>
<dbReference type="GO" id="GO:0022625">
    <property type="term" value="C:cytosolic large ribosomal subunit"/>
    <property type="evidence" value="ECO:0007669"/>
    <property type="project" value="TreeGrafter"/>
</dbReference>
<dbReference type="PROSITE" id="PS01194">
    <property type="entry name" value="RIBOSOMAL_L15E"/>
    <property type="match status" value="1"/>
</dbReference>
<keyword evidence="2 5" id="KW-0689">Ribosomal protein</keyword>
<evidence type="ECO:0000256" key="3">
    <source>
        <dbReference type="ARBA" id="ARBA00023274"/>
    </source>
</evidence>
<proteinExistence type="inferred from homology"/>